<feature type="compositionally biased region" description="Low complexity" evidence="8">
    <location>
        <begin position="222"/>
        <end position="237"/>
    </location>
</feature>
<dbReference type="GO" id="GO:0051898">
    <property type="term" value="P:negative regulation of phosphatidylinositol 3-kinase/protein kinase B signal transduction"/>
    <property type="evidence" value="ECO:0007669"/>
    <property type="project" value="InterPro"/>
</dbReference>
<feature type="domain" description="Anaphase-promoting complex subunit 4-like WD40" evidence="9">
    <location>
        <begin position="574"/>
        <end position="622"/>
    </location>
</feature>
<feature type="coiled-coil region" evidence="7">
    <location>
        <begin position="177"/>
        <end position="204"/>
    </location>
</feature>
<dbReference type="InterPro" id="IPR015943">
    <property type="entry name" value="WD40/YVTN_repeat-like_dom_sf"/>
</dbReference>
<feature type="region of interest" description="Disordered" evidence="8">
    <location>
        <begin position="215"/>
        <end position="257"/>
    </location>
</feature>
<evidence type="ECO:0000256" key="5">
    <source>
        <dbReference type="ARBA" id="ARBA00022753"/>
    </source>
</evidence>
<dbReference type="GO" id="GO:0031901">
    <property type="term" value="C:early endosome membrane"/>
    <property type="evidence" value="ECO:0007669"/>
    <property type="project" value="UniProtKB-SubCell"/>
</dbReference>
<gene>
    <name evidence="12" type="primary">LOC113213370</name>
</gene>
<evidence type="ECO:0000313" key="11">
    <source>
        <dbReference type="Proteomes" id="UP000504606"/>
    </source>
</evidence>
<dbReference type="InterPro" id="IPR056327">
    <property type="entry name" value="ARMC9_CTLH-like_dom"/>
</dbReference>
<evidence type="ECO:0000313" key="12">
    <source>
        <dbReference type="RefSeq" id="XP_026288199.1"/>
    </source>
</evidence>
<evidence type="ECO:0000256" key="8">
    <source>
        <dbReference type="SAM" id="MobiDB-lite"/>
    </source>
</evidence>
<dbReference type="Proteomes" id="UP000504606">
    <property type="component" value="Unplaced"/>
</dbReference>
<dbReference type="GeneID" id="113213370"/>
<feature type="region of interest" description="Disordered" evidence="8">
    <location>
        <begin position="291"/>
        <end position="395"/>
    </location>
</feature>
<comment type="subcellular location">
    <subcellularLocation>
        <location evidence="1">Early endosome membrane</location>
        <topology evidence="1">Peripheral membrane protein</topology>
    </subcellularLocation>
    <subcellularLocation>
        <location evidence="2">Late endosome membrane</location>
    </subcellularLocation>
</comment>
<dbReference type="GO" id="GO:0031902">
    <property type="term" value="C:late endosome membrane"/>
    <property type="evidence" value="ECO:0007669"/>
    <property type="project" value="UniProtKB-SubCell"/>
</dbReference>
<feature type="repeat" description="WD" evidence="6">
    <location>
        <begin position="434"/>
        <end position="466"/>
    </location>
</feature>
<name>A0A6J1T3N9_FRAOC</name>
<feature type="compositionally biased region" description="Low complexity" evidence="8">
    <location>
        <begin position="306"/>
        <end position="329"/>
    </location>
</feature>
<evidence type="ECO:0000256" key="2">
    <source>
        <dbReference type="ARBA" id="ARBA00004414"/>
    </source>
</evidence>
<keyword evidence="7" id="KW-0175">Coiled coil</keyword>
<dbReference type="PROSITE" id="PS50082">
    <property type="entry name" value="WD_REPEATS_2"/>
    <property type="match status" value="1"/>
</dbReference>
<dbReference type="SUPFAM" id="SSF50978">
    <property type="entry name" value="WD40 repeat-like"/>
    <property type="match status" value="1"/>
</dbReference>
<evidence type="ECO:0000256" key="7">
    <source>
        <dbReference type="SAM" id="Coils"/>
    </source>
</evidence>
<dbReference type="Pfam" id="PF00400">
    <property type="entry name" value="WD40"/>
    <property type="match status" value="1"/>
</dbReference>
<keyword evidence="6" id="KW-0853">WD repeat</keyword>
<dbReference type="InterPro" id="IPR036322">
    <property type="entry name" value="WD40_repeat_dom_sf"/>
</dbReference>
<dbReference type="GO" id="GO:0141039">
    <property type="term" value="F:phosphatidylinositol 3-kinase inhibitor activity"/>
    <property type="evidence" value="ECO:0007669"/>
    <property type="project" value="InterPro"/>
</dbReference>
<dbReference type="PROSITE" id="PS50896">
    <property type="entry name" value="LISH"/>
    <property type="match status" value="1"/>
</dbReference>
<dbReference type="KEGG" id="foc:113213370"/>
<keyword evidence="11" id="KW-1185">Reference proteome</keyword>
<evidence type="ECO:0000259" key="10">
    <source>
        <dbReference type="Pfam" id="PF23138"/>
    </source>
</evidence>
<evidence type="ECO:0000256" key="4">
    <source>
        <dbReference type="ARBA" id="ARBA00021116"/>
    </source>
</evidence>
<dbReference type="Gene3D" id="2.130.10.10">
    <property type="entry name" value="YVTN repeat-like/Quinoprotein amine dehydrogenase"/>
    <property type="match status" value="2"/>
</dbReference>
<feature type="domain" description="ARMC9 CTLH-like" evidence="10">
    <location>
        <begin position="47"/>
        <end position="167"/>
    </location>
</feature>
<dbReference type="PANTHER" id="PTHR13083:SF3">
    <property type="entry name" value="WD REPEAT-CONTAINING PROTEIN 91"/>
    <property type="match status" value="1"/>
</dbReference>
<dbReference type="InterPro" id="IPR001680">
    <property type="entry name" value="WD40_rpt"/>
</dbReference>
<evidence type="ECO:0000256" key="3">
    <source>
        <dbReference type="ARBA" id="ARBA00006128"/>
    </source>
</evidence>
<dbReference type="InterPro" id="IPR039724">
    <property type="entry name" value="WDR91"/>
</dbReference>
<dbReference type="InterPro" id="IPR006594">
    <property type="entry name" value="LisH"/>
</dbReference>
<proteinExistence type="inferred from homology"/>
<keyword evidence="5" id="KW-0967">Endosome</keyword>
<sequence>MAHLQYVDELVREYLLFRGFSTTLKTFDTELKADKDKGFRVDKLVDQLTQHIYSYDLVALRELWAHLDHKIFTRLEQEFTPAVRKLENAVLKLYVVNAVVNGKADKLNEFFSRLAPELQGQGEWKDWFLIPFLKNPEESPTFAVHFTRQWQDTLLVSLHNFLATIFQVMPLPTLASLEQDAARVKRLQEENESLRHKLAALMELPNASTVLSALNNSGSQNAGPSGASIGISSGSAPQGLSVQDILPPEVPQPPDLMDDFYVIAPEGVGSQPSSSDSQVKTLKSLIRNIGGLPSSPIMGRKPTPAVSQSTLLSLSSSGKSKIVSSSSIESQHKRSNSKQRIGPGRNSPNVSDRMDASSASARPSLNIHVASANSRSLTTTAAPPQRGRAREMPTDCTKAEGVKFEAHKGEGNIIARQPATPPAGAFLILSQEHYMEHKAATSHCNFNTSGTMVASADVEGVIKVWDAAQTLKTVASFNTKSRLVALDWISKNERYFMSANCNGIVRLLDTQDSRVLWEMNGDSNSNLKGLRLQNLSCSPIEPVFLCSAAPPQGQGRLLLFDIKTKQLQRSLNLNGSQNLIANCFAFNHNGQLVAVGCSDGSVQVFDIRRGSFIDSWPAHSGPALALQLTPDDTACYTAGADNKLCGKSMTQSGQVLCESLIPDLASLVQLPNNASLQPSQLFAFHQSGTHVLVRCAGGSVVCQVGSQMERVLELSSPRSTTVAIDWASANQCSTCLNAHANGNITVSTLLTP</sequence>
<dbReference type="InterPro" id="IPR024977">
    <property type="entry name" value="Apc4-like_WD40_dom"/>
</dbReference>
<dbReference type="AlphaFoldDB" id="A0A6J1T3N9"/>
<protein>
    <recommendedName>
        <fullName evidence="4">WD repeat-containing protein 91</fullName>
    </recommendedName>
</protein>
<dbReference type="GO" id="GO:0045022">
    <property type="term" value="P:early endosome to late endosome transport"/>
    <property type="evidence" value="ECO:0007669"/>
    <property type="project" value="InterPro"/>
</dbReference>
<accession>A0A6J1T3N9</accession>
<organism evidence="11 12">
    <name type="scientific">Frankliniella occidentalis</name>
    <name type="common">Western flower thrips</name>
    <name type="synonym">Euthrips occidentalis</name>
    <dbReference type="NCBI Taxonomy" id="133901"/>
    <lineage>
        <taxon>Eukaryota</taxon>
        <taxon>Metazoa</taxon>
        <taxon>Ecdysozoa</taxon>
        <taxon>Arthropoda</taxon>
        <taxon>Hexapoda</taxon>
        <taxon>Insecta</taxon>
        <taxon>Pterygota</taxon>
        <taxon>Neoptera</taxon>
        <taxon>Paraneoptera</taxon>
        <taxon>Thysanoptera</taxon>
        <taxon>Terebrantia</taxon>
        <taxon>Thripoidea</taxon>
        <taxon>Thripidae</taxon>
        <taxon>Frankliniella</taxon>
    </lineage>
</organism>
<feature type="compositionally biased region" description="Polar residues" evidence="8">
    <location>
        <begin position="371"/>
        <end position="382"/>
    </location>
</feature>
<reference evidence="12" key="1">
    <citation type="submission" date="2025-08" db="UniProtKB">
        <authorList>
            <consortium name="RefSeq"/>
        </authorList>
    </citation>
    <scope>IDENTIFICATION</scope>
    <source>
        <tissue evidence="12">Whole organism</tissue>
    </source>
</reference>
<dbReference type="SMART" id="SM00320">
    <property type="entry name" value="WD40"/>
    <property type="match status" value="4"/>
</dbReference>
<dbReference type="Pfam" id="PF12894">
    <property type="entry name" value="ANAPC4_WD40"/>
    <property type="match status" value="1"/>
</dbReference>
<evidence type="ECO:0000256" key="6">
    <source>
        <dbReference type="PROSITE-ProRule" id="PRU00221"/>
    </source>
</evidence>
<evidence type="ECO:0000256" key="1">
    <source>
        <dbReference type="ARBA" id="ARBA00004220"/>
    </source>
</evidence>
<dbReference type="Pfam" id="PF23138">
    <property type="entry name" value="CTLH_Armc9"/>
    <property type="match status" value="1"/>
</dbReference>
<dbReference type="OrthoDB" id="193023at2759"/>
<evidence type="ECO:0000259" key="9">
    <source>
        <dbReference type="Pfam" id="PF12894"/>
    </source>
</evidence>
<dbReference type="RefSeq" id="XP_026288199.1">
    <property type="nucleotide sequence ID" value="XM_026432414.2"/>
</dbReference>
<comment type="similarity">
    <text evidence="3">Belongs to the WD repeat WDR91 family.</text>
</comment>
<dbReference type="PANTHER" id="PTHR13083">
    <property type="entry name" value="WD REPEAT-CONTAINING PROTEIN 91"/>
    <property type="match status" value="1"/>
</dbReference>